<name>A0A7J6YE07_TRYCR</name>
<gene>
    <name evidence="3" type="ORF">ECC02_001927</name>
</gene>
<evidence type="ECO:0000256" key="2">
    <source>
        <dbReference type="SAM" id="Phobius"/>
    </source>
</evidence>
<protein>
    <submittedName>
        <fullName evidence="3">Uncharacterized protein</fullName>
    </submittedName>
</protein>
<keyword evidence="2" id="KW-0812">Transmembrane</keyword>
<feature type="transmembrane region" description="Helical" evidence="2">
    <location>
        <begin position="80"/>
        <end position="113"/>
    </location>
</feature>
<reference evidence="3 4" key="1">
    <citation type="journal article" date="2019" name="Genome Biol. Evol.">
        <title>Nanopore Sequencing Significantly Improves Genome Assembly of the Protozoan Parasite Trypanosoma cruzi.</title>
        <authorList>
            <person name="Diaz-Viraque F."/>
            <person name="Pita S."/>
            <person name="Greif G."/>
            <person name="de Souza R.C.M."/>
            <person name="Iraola G."/>
            <person name="Robello C."/>
        </authorList>
    </citation>
    <scope>NUCLEOTIDE SEQUENCE [LARGE SCALE GENOMIC DNA]</scope>
    <source>
        <strain evidence="3 4">Berenice</strain>
    </source>
</reference>
<dbReference type="Proteomes" id="UP000583944">
    <property type="component" value="Unassembled WGS sequence"/>
</dbReference>
<evidence type="ECO:0000313" key="4">
    <source>
        <dbReference type="Proteomes" id="UP000583944"/>
    </source>
</evidence>
<accession>A0A7J6YE07</accession>
<feature type="transmembrane region" description="Helical" evidence="2">
    <location>
        <begin position="120"/>
        <end position="141"/>
    </location>
</feature>
<feature type="region of interest" description="Disordered" evidence="1">
    <location>
        <begin position="215"/>
        <end position="245"/>
    </location>
</feature>
<sequence length="488" mass="53631">MKLIWSVFQTPGLTYSSISTDLLFLSPSFLSPSFLSPSFLGCDGARSFYSTGVVGWVSGTYSPCNPISQPREHGSGHCFYFFFFLLLCFFGVCQLCIVVFFFFFCGFVFCYIYIFPCLSCFFCVCYFCLLGTLTCGCLFTVRVSQFFIDMSLFDDDSVSSSSSGCDDKGRMGGNEFLCASVKRELLHKNGAGGTVNLALGDGVSRFTLTIEENRQADERRRREAASRSRLHGAQNAEADGGKSVPGESRFYASMAEALQVRRDAREALFLQRIQKRRQEEAGNSELVEKDLEVGVFVTPQYLAALKRQKHLSVDASHVRAGIDTAGSVEVTDPLEVYVRQLEEKRLNAAPHFSSTVSAVGAVTADGCSQNEAKAIAPAAQENPRLNVGIDVLLERGNCDSTTHTVLSSSIETPTTVASLPDESSINVRGDDNISRSLPSFFVPLETVSPEDVIRMARESRKRHRADRHFMTAAADRFNVRALEGIGTG</sequence>
<evidence type="ECO:0000256" key="1">
    <source>
        <dbReference type="SAM" id="MobiDB-lite"/>
    </source>
</evidence>
<dbReference type="AlphaFoldDB" id="A0A7J6YE07"/>
<dbReference type="VEuPathDB" id="TriTrypDB:BCY84_10906"/>
<dbReference type="VEuPathDB" id="TriTrypDB:ECC02_001927"/>
<organism evidence="3 4">
    <name type="scientific">Trypanosoma cruzi</name>
    <dbReference type="NCBI Taxonomy" id="5693"/>
    <lineage>
        <taxon>Eukaryota</taxon>
        <taxon>Discoba</taxon>
        <taxon>Euglenozoa</taxon>
        <taxon>Kinetoplastea</taxon>
        <taxon>Metakinetoplastina</taxon>
        <taxon>Trypanosomatida</taxon>
        <taxon>Trypanosomatidae</taxon>
        <taxon>Trypanosoma</taxon>
        <taxon>Schizotrypanum</taxon>
    </lineage>
</organism>
<keyword evidence="2" id="KW-0472">Membrane</keyword>
<feature type="compositionally biased region" description="Basic and acidic residues" evidence="1">
    <location>
        <begin position="215"/>
        <end position="226"/>
    </location>
</feature>
<evidence type="ECO:0000313" key="3">
    <source>
        <dbReference type="EMBL" id="KAF5224994.1"/>
    </source>
</evidence>
<dbReference type="EMBL" id="JABDHM010000009">
    <property type="protein sequence ID" value="KAF5224994.1"/>
    <property type="molecule type" value="Genomic_DNA"/>
</dbReference>
<proteinExistence type="predicted"/>
<keyword evidence="2" id="KW-1133">Transmembrane helix</keyword>
<comment type="caution">
    <text evidence="3">The sequence shown here is derived from an EMBL/GenBank/DDBJ whole genome shotgun (WGS) entry which is preliminary data.</text>
</comment>